<proteinExistence type="predicted"/>
<dbReference type="RefSeq" id="WP_013765234.1">
    <property type="nucleotide sequence ID" value="NC_015510.1"/>
</dbReference>
<evidence type="ECO:0000313" key="1">
    <source>
        <dbReference type="EMBL" id="AEE50687.1"/>
    </source>
</evidence>
<dbReference type="OrthoDB" id="1099282at2"/>
<dbReference type="EMBL" id="CP002691">
    <property type="protein sequence ID" value="AEE50687.1"/>
    <property type="molecule type" value="Genomic_DNA"/>
</dbReference>
<dbReference type="AlphaFoldDB" id="F4L328"/>
<dbReference type="Proteomes" id="UP000008461">
    <property type="component" value="Chromosome"/>
</dbReference>
<name>F4L328_HALH1</name>
<reference evidence="1 2" key="1">
    <citation type="journal article" date="2011" name="Stand. Genomic Sci.">
        <title>Complete genome sequence of Haliscomenobacter hydrossis type strain (O).</title>
        <authorList>
            <consortium name="US DOE Joint Genome Institute (JGI-PGF)"/>
            <person name="Daligault H."/>
            <person name="Lapidus A."/>
            <person name="Zeytun A."/>
            <person name="Nolan M."/>
            <person name="Lucas S."/>
            <person name="Del Rio T.G."/>
            <person name="Tice H."/>
            <person name="Cheng J.F."/>
            <person name="Tapia R."/>
            <person name="Han C."/>
            <person name="Goodwin L."/>
            <person name="Pitluck S."/>
            <person name="Liolios K."/>
            <person name="Pagani I."/>
            <person name="Ivanova N."/>
            <person name="Huntemann M."/>
            <person name="Mavromatis K."/>
            <person name="Mikhailova N."/>
            <person name="Pati A."/>
            <person name="Chen A."/>
            <person name="Palaniappan K."/>
            <person name="Land M."/>
            <person name="Hauser L."/>
            <person name="Brambilla E.M."/>
            <person name="Rohde M."/>
            <person name="Verbarg S."/>
            <person name="Goker M."/>
            <person name="Bristow J."/>
            <person name="Eisen J.A."/>
            <person name="Markowitz V."/>
            <person name="Hugenholtz P."/>
            <person name="Kyrpides N.C."/>
            <person name="Klenk H.P."/>
            <person name="Woyke T."/>
        </authorList>
    </citation>
    <scope>NUCLEOTIDE SEQUENCE [LARGE SCALE GENOMIC DNA]</scope>
    <source>
        <strain evidence="2">ATCC 27775 / DSM 1100 / LMG 10767 / O</strain>
    </source>
</reference>
<dbReference type="HOGENOM" id="CLU_879312_0_0_10"/>
<protein>
    <submittedName>
        <fullName evidence="1">Uncharacterized protein</fullName>
    </submittedName>
</protein>
<accession>F4L328</accession>
<organism evidence="1 2">
    <name type="scientific">Haliscomenobacter hydrossis (strain ATCC 27775 / DSM 1100 / LMG 10767 / O)</name>
    <dbReference type="NCBI Taxonomy" id="760192"/>
    <lineage>
        <taxon>Bacteria</taxon>
        <taxon>Pseudomonadati</taxon>
        <taxon>Bacteroidota</taxon>
        <taxon>Saprospiria</taxon>
        <taxon>Saprospirales</taxon>
        <taxon>Haliscomenobacteraceae</taxon>
        <taxon>Haliscomenobacter</taxon>
    </lineage>
</organism>
<reference key="2">
    <citation type="submission" date="2011-04" db="EMBL/GenBank/DDBJ databases">
        <title>Complete sequence of chromosome of Haliscomenobacter hydrossis DSM 1100.</title>
        <authorList>
            <consortium name="US DOE Joint Genome Institute (JGI-PGF)"/>
            <person name="Lucas S."/>
            <person name="Han J."/>
            <person name="Lapidus A."/>
            <person name="Bruce D."/>
            <person name="Goodwin L."/>
            <person name="Pitluck S."/>
            <person name="Peters L."/>
            <person name="Kyrpides N."/>
            <person name="Mavromatis K."/>
            <person name="Ivanova N."/>
            <person name="Ovchinnikova G."/>
            <person name="Pagani I."/>
            <person name="Daligault H."/>
            <person name="Detter J.C."/>
            <person name="Han C."/>
            <person name="Land M."/>
            <person name="Hauser L."/>
            <person name="Markowitz V."/>
            <person name="Cheng J.-F."/>
            <person name="Hugenholtz P."/>
            <person name="Woyke T."/>
            <person name="Wu D."/>
            <person name="Verbarg S."/>
            <person name="Frueling A."/>
            <person name="Brambilla E."/>
            <person name="Klenk H.-P."/>
            <person name="Eisen J.A."/>
        </authorList>
    </citation>
    <scope>NUCLEOTIDE SEQUENCE</scope>
    <source>
        <strain>DSM 1100</strain>
    </source>
</reference>
<keyword evidence="2" id="KW-1185">Reference proteome</keyword>
<dbReference type="eggNOG" id="ENOG5033EMB">
    <property type="taxonomic scope" value="Bacteria"/>
</dbReference>
<evidence type="ECO:0000313" key="2">
    <source>
        <dbReference type="Proteomes" id="UP000008461"/>
    </source>
</evidence>
<sequence length="316" mass="36749">MWTIVILAVVAYILKFLYDRGQEIEKVNQEGGMLKKYEVIINRILACNPNAKFFKVAPASVTLGLSGLGGTLIFTLTQAFGKLNIYGTMNSPIFGNHNLSWSFPEHQNQDSMFERILSDLSKFQTHTMNLDSLINEDMEPTCPPTAFKVFTKAEEEKIKASILSKNIEQFTKDEFEYIVSKCFKDEFYKGSNMLQAYKMGFPEEKERLDKIEEVLEDQYYNSDEYLNSLMAEILQDTIEHFKPSVQFSDFFYKTLKIMEEEVDISSYMKEEYEELLQYLLAQSKHEFAFSLICIYQKCYPQEAARLQEYADMLTGQ</sequence>
<dbReference type="KEGG" id="hhy:Halhy_2821"/>
<gene>
    <name evidence="1" type="ordered locus">Halhy_2821</name>
</gene>